<reference evidence="2" key="1">
    <citation type="journal article" date="2014" name="Int. J. Syst. Evol. Microbiol.">
        <title>Complete genome sequence of Corynebacterium casei LMG S-19264T (=DSM 44701T), isolated from a smear-ripened cheese.</title>
        <authorList>
            <consortium name="US DOE Joint Genome Institute (JGI-PGF)"/>
            <person name="Walter F."/>
            <person name="Albersmeier A."/>
            <person name="Kalinowski J."/>
            <person name="Ruckert C."/>
        </authorList>
    </citation>
    <scope>NUCLEOTIDE SEQUENCE</scope>
    <source>
        <strain evidence="2">JCM 4125</strain>
    </source>
</reference>
<sequence length="222" mass="23076">MSAVRMVGPRTAARAAAALVLLALGASACSGAGDDGRDRAAGKDTRSAVRVISGHPYAVDSSPAAALAFPMNDNVFEGTVVDTRPDVYAKDVLDDGSTFEVVYTPVVVRVDEVHKGGLKKGAEVVLRSMGGTADGVRYEIEEAPAKETFDKGASLVVFGSEYEAVDSETDPAITPNFLYREAGDTVVDATYAGGAHDGGPADRMDREKFLGELRSLDGGTAS</sequence>
<accession>A0A918HBC5</accession>
<reference evidence="2" key="2">
    <citation type="submission" date="2020-09" db="EMBL/GenBank/DDBJ databases">
        <authorList>
            <person name="Sun Q."/>
            <person name="Ohkuma M."/>
        </authorList>
    </citation>
    <scope>NUCLEOTIDE SEQUENCE</scope>
    <source>
        <strain evidence="2">JCM 4125</strain>
    </source>
</reference>
<keyword evidence="1" id="KW-0732">Signal</keyword>
<organism evidence="2 3">
    <name type="scientific">Streptomyces phaeofaciens</name>
    <dbReference type="NCBI Taxonomy" id="68254"/>
    <lineage>
        <taxon>Bacteria</taxon>
        <taxon>Bacillati</taxon>
        <taxon>Actinomycetota</taxon>
        <taxon>Actinomycetes</taxon>
        <taxon>Kitasatosporales</taxon>
        <taxon>Streptomycetaceae</taxon>
        <taxon>Streptomyces</taxon>
    </lineage>
</organism>
<dbReference type="PROSITE" id="PS51257">
    <property type="entry name" value="PROKAR_LIPOPROTEIN"/>
    <property type="match status" value="1"/>
</dbReference>
<dbReference type="Proteomes" id="UP000646776">
    <property type="component" value="Unassembled WGS sequence"/>
</dbReference>
<dbReference type="EMBL" id="BMSA01000005">
    <property type="protein sequence ID" value="GGT47586.1"/>
    <property type="molecule type" value="Genomic_DNA"/>
</dbReference>
<feature type="signal peptide" evidence="1">
    <location>
        <begin position="1"/>
        <end position="28"/>
    </location>
</feature>
<evidence type="ECO:0000313" key="2">
    <source>
        <dbReference type="EMBL" id="GGT47586.1"/>
    </source>
</evidence>
<evidence type="ECO:0000256" key="1">
    <source>
        <dbReference type="SAM" id="SignalP"/>
    </source>
</evidence>
<comment type="caution">
    <text evidence="2">The sequence shown here is derived from an EMBL/GenBank/DDBJ whole genome shotgun (WGS) entry which is preliminary data.</text>
</comment>
<protein>
    <recommendedName>
        <fullName evidence="4">Lipoprotein</fullName>
    </recommendedName>
</protein>
<evidence type="ECO:0008006" key="4">
    <source>
        <dbReference type="Google" id="ProtNLM"/>
    </source>
</evidence>
<evidence type="ECO:0000313" key="3">
    <source>
        <dbReference type="Proteomes" id="UP000646776"/>
    </source>
</evidence>
<name>A0A918HBC5_9ACTN</name>
<dbReference type="AlphaFoldDB" id="A0A918HBC5"/>
<proteinExistence type="predicted"/>
<gene>
    <name evidence="2" type="ORF">GCM10010226_25890</name>
</gene>
<keyword evidence="3" id="KW-1185">Reference proteome</keyword>
<feature type="chain" id="PRO_5037320041" description="Lipoprotein" evidence="1">
    <location>
        <begin position="29"/>
        <end position="222"/>
    </location>
</feature>
<dbReference type="RefSeq" id="WP_189711018.1">
    <property type="nucleotide sequence ID" value="NZ_BMSA01000005.1"/>
</dbReference>